<feature type="chain" id="PRO_5039453856" description="MotA/TolQ/ExbB proton channel domain-containing protein" evidence="3">
    <location>
        <begin position="20"/>
        <end position="161"/>
    </location>
</feature>
<keyword evidence="3" id="KW-0732">Signal</keyword>
<evidence type="ECO:0008006" key="6">
    <source>
        <dbReference type="Google" id="ProtNLM"/>
    </source>
</evidence>
<gene>
    <name evidence="4" type="ORF">KEF29_04875</name>
</gene>
<feature type="transmembrane region" description="Helical" evidence="2">
    <location>
        <begin position="43"/>
        <end position="66"/>
    </location>
</feature>
<comment type="caution">
    <text evidence="4">The sequence shown here is derived from an EMBL/GenBank/DDBJ whole genome shotgun (WGS) entry which is preliminary data.</text>
</comment>
<organism evidence="4 5">
    <name type="scientific">Streptomyces tuirus</name>
    <dbReference type="NCBI Taxonomy" id="68278"/>
    <lineage>
        <taxon>Bacteria</taxon>
        <taxon>Bacillati</taxon>
        <taxon>Actinomycetota</taxon>
        <taxon>Actinomycetes</taxon>
        <taxon>Kitasatosporales</taxon>
        <taxon>Streptomycetaceae</taxon>
        <taxon>Streptomyces</taxon>
    </lineage>
</organism>
<feature type="region of interest" description="Disordered" evidence="1">
    <location>
        <begin position="116"/>
        <end position="161"/>
    </location>
</feature>
<keyword evidence="2" id="KW-0472">Membrane</keyword>
<reference evidence="4 5" key="1">
    <citation type="submission" date="2021-04" db="EMBL/GenBank/DDBJ databases">
        <title>Characterization of the biosynthetic gene cluster of new lipopeptides with antitumor activity in the genome of the marine Streptomyces PHM034.</title>
        <authorList>
            <person name="Ceniceros A."/>
            <person name="Canedo L."/>
            <person name="Mendez C."/>
            <person name="Olano C."/>
            <person name="Schleissner C."/>
            <person name="Cuevas C."/>
            <person name="De La Calle F."/>
            <person name="Salas J.A."/>
        </authorList>
    </citation>
    <scope>NUCLEOTIDE SEQUENCE [LARGE SCALE GENOMIC DNA]</scope>
    <source>
        <strain evidence="4 5">PHM034</strain>
    </source>
</reference>
<dbReference type="AlphaFoldDB" id="A0A941FF71"/>
<evidence type="ECO:0000313" key="5">
    <source>
        <dbReference type="Proteomes" id="UP000682308"/>
    </source>
</evidence>
<dbReference type="EMBL" id="JAGTPG010000001">
    <property type="protein sequence ID" value="MBR8638862.1"/>
    <property type="molecule type" value="Genomic_DNA"/>
</dbReference>
<name>A0A941FF71_9ACTN</name>
<keyword evidence="2" id="KW-0812">Transmembrane</keyword>
<evidence type="ECO:0000313" key="4">
    <source>
        <dbReference type="EMBL" id="MBR8638862.1"/>
    </source>
</evidence>
<keyword evidence="2" id="KW-1133">Transmembrane helix</keyword>
<protein>
    <recommendedName>
        <fullName evidence="6">MotA/TolQ/ExbB proton channel domain-containing protein</fullName>
    </recommendedName>
</protein>
<keyword evidence="5" id="KW-1185">Reference proteome</keyword>
<accession>A0A941FF71</accession>
<evidence type="ECO:0000256" key="1">
    <source>
        <dbReference type="SAM" id="MobiDB-lite"/>
    </source>
</evidence>
<evidence type="ECO:0000256" key="3">
    <source>
        <dbReference type="SAM" id="SignalP"/>
    </source>
</evidence>
<proteinExistence type="predicted"/>
<feature type="signal peptide" evidence="3">
    <location>
        <begin position="1"/>
        <end position="19"/>
    </location>
</feature>
<sequence length="161" mass="16308">MILLGFLLAAGAAAFGAVAVVDTFTGGPECAVEILGNQIATLSMLGIFLSGVVLALIFCLGPVMTASGRKQRQRVRELLASAPTASREDGAATGSPAAWAARFRPLTDPRRGDLPGLGNLLSPSRQPFVADVSGPAGRRCSSSCRVGGNGGDCGHEEAAAV</sequence>
<evidence type="ECO:0000256" key="2">
    <source>
        <dbReference type="SAM" id="Phobius"/>
    </source>
</evidence>
<dbReference type="Proteomes" id="UP000682308">
    <property type="component" value="Unassembled WGS sequence"/>
</dbReference>